<dbReference type="PANTHER" id="PTHR35005:SF1">
    <property type="entry name" value="2-AMINO-5-FORMYLAMINO-6-RIBOSYLAMINOPYRIMIDIN-4(3H)-ONE 5'-MONOPHOSPHATE DEFORMYLASE"/>
    <property type="match status" value="1"/>
</dbReference>
<dbReference type="SUPFAM" id="SSF102215">
    <property type="entry name" value="Creatininase"/>
    <property type="match status" value="1"/>
</dbReference>
<dbReference type="GO" id="GO:0016811">
    <property type="term" value="F:hydrolase activity, acting on carbon-nitrogen (but not peptide) bonds, in linear amides"/>
    <property type="evidence" value="ECO:0007669"/>
    <property type="project" value="TreeGrafter"/>
</dbReference>
<sequence>MVHRLAAILFLAVLTLPAQSTRELNDLNWMEYRRLVPAQIQTVLLPTGTVEAHGVINNGADNTAPLALARAMAPKLNALVAPPLNYGVTGSLDGYAGTFQISEAAYRAFVTDIFTGLARNGFRNIIVINGHGGPQTAILNDIAEKVGREQRVRMLVSNWWAICSDVTLKVFGEDGGHAGWNETAFIQAIDEKLVHPELYSKELETPRPAAGTWAAYPFPTPVILYQPGQGSVRFDKAKASVYFQAVVERMADLVKGIIEKWDRAGLYQDVRSGALPPR</sequence>
<organism evidence="7 8">
    <name type="scientific">Paludibaculum fermentans</name>
    <dbReference type="NCBI Taxonomy" id="1473598"/>
    <lineage>
        <taxon>Bacteria</taxon>
        <taxon>Pseudomonadati</taxon>
        <taxon>Acidobacteriota</taxon>
        <taxon>Terriglobia</taxon>
        <taxon>Bryobacterales</taxon>
        <taxon>Bryobacteraceae</taxon>
        <taxon>Paludibaculum</taxon>
    </lineage>
</organism>
<name>A0A7S7NLI7_PALFE</name>
<comment type="cofactor">
    <cofactor evidence="1">
        <name>Zn(2+)</name>
        <dbReference type="ChEBI" id="CHEBI:29105"/>
    </cofactor>
</comment>
<evidence type="ECO:0000256" key="4">
    <source>
        <dbReference type="ARBA" id="ARBA00022833"/>
    </source>
</evidence>
<protein>
    <submittedName>
        <fullName evidence="7">Creatininase family protein</fullName>
    </submittedName>
</protein>
<gene>
    <name evidence="7" type="ORF">IRI77_21045</name>
</gene>
<feature type="chain" id="PRO_5032620021" evidence="6">
    <location>
        <begin position="21"/>
        <end position="278"/>
    </location>
</feature>
<comment type="similarity">
    <text evidence="5">Belongs to the creatininase superfamily.</text>
</comment>
<proteinExistence type="inferred from homology"/>
<keyword evidence="6" id="KW-0732">Signal</keyword>
<dbReference type="RefSeq" id="WP_194446989.1">
    <property type="nucleotide sequence ID" value="NZ_CP063849.1"/>
</dbReference>
<keyword evidence="3" id="KW-0378">Hydrolase</keyword>
<evidence type="ECO:0000256" key="1">
    <source>
        <dbReference type="ARBA" id="ARBA00001947"/>
    </source>
</evidence>
<dbReference type="Gene3D" id="3.40.50.10310">
    <property type="entry name" value="Creatininase"/>
    <property type="match status" value="1"/>
</dbReference>
<reference evidence="7 8" key="1">
    <citation type="submission" date="2020-10" db="EMBL/GenBank/DDBJ databases">
        <title>Complete genome sequence of Paludibaculum fermentans P105T, a facultatively anaerobic acidobacterium capable of dissimilatory Fe(III) reduction.</title>
        <authorList>
            <person name="Dedysh S.N."/>
            <person name="Beletsky A.V."/>
            <person name="Kulichevskaya I.S."/>
            <person name="Mardanov A.V."/>
            <person name="Ravin N.V."/>
        </authorList>
    </citation>
    <scope>NUCLEOTIDE SEQUENCE [LARGE SCALE GENOMIC DNA]</scope>
    <source>
        <strain evidence="7 8">P105</strain>
    </source>
</reference>
<evidence type="ECO:0000313" key="8">
    <source>
        <dbReference type="Proteomes" id="UP000593892"/>
    </source>
</evidence>
<dbReference type="Pfam" id="PF02633">
    <property type="entry name" value="Creatininase"/>
    <property type="match status" value="1"/>
</dbReference>
<dbReference type="AlphaFoldDB" id="A0A7S7NLI7"/>
<keyword evidence="2" id="KW-0479">Metal-binding</keyword>
<keyword evidence="8" id="KW-1185">Reference proteome</keyword>
<feature type="signal peptide" evidence="6">
    <location>
        <begin position="1"/>
        <end position="20"/>
    </location>
</feature>
<dbReference type="KEGG" id="pfer:IRI77_21045"/>
<dbReference type="InterPro" id="IPR003785">
    <property type="entry name" value="Creatininase/forma_Hydrolase"/>
</dbReference>
<evidence type="ECO:0000256" key="3">
    <source>
        <dbReference type="ARBA" id="ARBA00022801"/>
    </source>
</evidence>
<dbReference type="EMBL" id="CP063849">
    <property type="protein sequence ID" value="QOY85319.1"/>
    <property type="molecule type" value="Genomic_DNA"/>
</dbReference>
<dbReference type="PANTHER" id="PTHR35005">
    <property type="entry name" value="3-DEHYDRO-SCYLLO-INOSOSE HYDROLASE"/>
    <property type="match status" value="1"/>
</dbReference>
<dbReference type="InterPro" id="IPR024087">
    <property type="entry name" value="Creatininase-like_sf"/>
</dbReference>
<evidence type="ECO:0000256" key="6">
    <source>
        <dbReference type="SAM" id="SignalP"/>
    </source>
</evidence>
<evidence type="ECO:0000313" key="7">
    <source>
        <dbReference type="EMBL" id="QOY85319.1"/>
    </source>
</evidence>
<keyword evidence="4" id="KW-0862">Zinc</keyword>
<accession>A0A7S7NLI7</accession>
<dbReference type="Proteomes" id="UP000593892">
    <property type="component" value="Chromosome"/>
</dbReference>
<evidence type="ECO:0000256" key="5">
    <source>
        <dbReference type="ARBA" id="ARBA00024029"/>
    </source>
</evidence>
<dbReference type="GO" id="GO:0009231">
    <property type="term" value="P:riboflavin biosynthetic process"/>
    <property type="evidence" value="ECO:0007669"/>
    <property type="project" value="TreeGrafter"/>
</dbReference>
<evidence type="ECO:0000256" key="2">
    <source>
        <dbReference type="ARBA" id="ARBA00022723"/>
    </source>
</evidence>
<dbReference type="GO" id="GO:0046872">
    <property type="term" value="F:metal ion binding"/>
    <property type="evidence" value="ECO:0007669"/>
    <property type="project" value="UniProtKB-KW"/>
</dbReference>